<feature type="compositionally biased region" description="Polar residues" evidence="1">
    <location>
        <begin position="182"/>
        <end position="193"/>
    </location>
</feature>
<feature type="chain" id="PRO_5045048216" evidence="3">
    <location>
        <begin position="23"/>
        <end position="239"/>
    </location>
</feature>
<name>A0ABR3A3Z3_9AGAR</name>
<organism evidence="4 5">
    <name type="scientific">Marasmius tenuissimus</name>
    <dbReference type="NCBI Taxonomy" id="585030"/>
    <lineage>
        <taxon>Eukaryota</taxon>
        <taxon>Fungi</taxon>
        <taxon>Dikarya</taxon>
        <taxon>Basidiomycota</taxon>
        <taxon>Agaricomycotina</taxon>
        <taxon>Agaricomycetes</taxon>
        <taxon>Agaricomycetidae</taxon>
        <taxon>Agaricales</taxon>
        <taxon>Marasmiineae</taxon>
        <taxon>Marasmiaceae</taxon>
        <taxon>Marasmius</taxon>
    </lineage>
</organism>
<feature type="region of interest" description="Disordered" evidence="1">
    <location>
        <begin position="31"/>
        <end position="54"/>
    </location>
</feature>
<reference evidence="4 5" key="1">
    <citation type="submission" date="2024-05" db="EMBL/GenBank/DDBJ databases">
        <title>A draft genome resource for the thread blight pathogen Marasmius tenuissimus strain MS-2.</title>
        <authorList>
            <person name="Yulfo-Soto G.E."/>
            <person name="Baruah I.K."/>
            <person name="Amoako-Attah I."/>
            <person name="Bukari Y."/>
            <person name="Meinhardt L.W."/>
            <person name="Bailey B.A."/>
            <person name="Cohen S.P."/>
        </authorList>
    </citation>
    <scope>NUCLEOTIDE SEQUENCE [LARGE SCALE GENOMIC DNA]</scope>
    <source>
        <strain evidence="4 5">MS-2</strain>
    </source>
</reference>
<comment type="caution">
    <text evidence="4">The sequence shown here is derived from an EMBL/GenBank/DDBJ whole genome shotgun (WGS) entry which is preliminary data.</text>
</comment>
<evidence type="ECO:0000313" key="5">
    <source>
        <dbReference type="Proteomes" id="UP001437256"/>
    </source>
</evidence>
<keyword evidence="2" id="KW-1133">Transmembrane helix</keyword>
<feature type="region of interest" description="Disordered" evidence="1">
    <location>
        <begin position="120"/>
        <end position="239"/>
    </location>
</feature>
<evidence type="ECO:0000256" key="1">
    <source>
        <dbReference type="SAM" id="MobiDB-lite"/>
    </source>
</evidence>
<keyword evidence="2" id="KW-0812">Transmembrane</keyword>
<feature type="transmembrane region" description="Helical" evidence="2">
    <location>
        <begin position="61"/>
        <end position="82"/>
    </location>
</feature>
<evidence type="ECO:0000313" key="4">
    <source>
        <dbReference type="EMBL" id="KAL0068039.1"/>
    </source>
</evidence>
<evidence type="ECO:0000256" key="2">
    <source>
        <dbReference type="SAM" id="Phobius"/>
    </source>
</evidence>
<keyword evidence="2" id="KW-0472">Membrane</keyword>
<evidence type="ECO:0000256" key="3">
    <source>
        <dbReference type="SAM" id="SignalP"/>
    </source>
</evidence>
<accession>A0ABR3A3Z3</accession>
<protein>
    <submittedName>
        <fullName evidence="4">Uncharacterized protein</fullName>
    </submittedName>
</protein>
<keyword evidence="5" id="KW-1185">Reference proteome</keyword>
<feature type="compositionally biased region" description="Polar residues" evidence="1">
    <location>
        <begin position="146"/>
        <end position="173"/>
    </location>
</feature>
<feature type="compositionally biased region" description="Polar residues" evidence="1">
    <location>
        <begin position="206"/>
        <end position="227"/>
    </location>
</feature>
<proteinExistence type="predicted"/>
<gene>
    <name evidence="4" type="ORF">AAF712_004942</name>
</gene>
<feature type="signal peptide" evidence="3">
    <location>
        <begin position="1"/>
        <end position="22"/>
    </location>
</feature>
<feature type="compositionally biased region" description="Basic and acidic residues" evidence="1">
    <location>
        <begin position="230"/>
        <end position="239"/>
    </location>
</feature>
<dbReference type="EMBL" id="JBBXMP010000021">
    <property type="protein sequence ID" value="KAL0068039.1"/>
    <property type="molecule type" value="Genomic_DNA"/>
</dbReference>
<sequence>MSLKLFLYIVLVFFIEAPNVLCLQSPSEDGCQPHETDCDEDDLRGPEPPGSTASGIPTGHLALAIGLPVGFLAALYLVIYHWRRKKRKEIKNIEWSHNHWSGTTENAHQPEEWVSPTQQACHPAPQHVHHDFTNSPSMRDIGESISIPTLSPTRENSSLPSSPMQETHATCSGQAPVVERPSTPNANELSRSETPPPPYTLESHDSSGYSANDHSYSSDDGPTQRVGSTFEREVAVNVA</sequence>
<dbReference type="Proteomes" id="UP001437256">
    <property type="component" value="Unassembled WGS sequence"/>
</dbReference>
<keyword evidence="3" id="KW-0732">Signal</keyword>